<name>A0A6C0H7F7_9ZZZZ</name>
<dbReference type="EMBL" id="MN739895">
    <property type="protein sequence ID" value="QHT76327.1"/>
    <property type="molecule type" value="Genomic_DNA"/>
</dbReference>
<dbReference type="Pfam" id="PF19150">
    <property type="entry name" value="DUF5832"/>
    <property type="match status" value="1"/>
</dbReference>
<sequence length="327" mass="37497">MSKKTIDYLFEDPPISQQRFALVSIVGPHMPQKCDVWGIKIRGVAESVEKAKGMTQKLMKIDNNYDIYTVEVGKFFPLAVEPHEVGEVEYENQQLNELIKNYLANREAANEQWHQRKSEMIKDAIREGKAQEELSNRPEHPVAVLQRIKSFEERMKSLQEDIDCVAQDLDLARTKFQTYSEEERATADSELQSVIKQITTESETKNESTEMSLNDIRKQLGAGLSELGESSSSVLDDSIKKVLVEIESTEQELQELNAMKTSLDPKTSPNVYRRVCQQITEITEKLQSLKLKLNNSEHVNQFINDSYTASEWNSLENSEPTRYKTID</sequence>
<keyword evidence="1" id="KW-0175">Coiled coil</keyword>
<protein>
    <submittedName>
        <fullName evidence="2">Uncharacterized protein</fullName>
    </submittedName>
</protein>
<dbReference type="InterPro" id="IPR043872">
    <property type="entry name" value="DUF5832"/>
</dbReference>
<reference evidence="2" key="1">
    <citation type="journal article" date="2020" name="Nature">
        <title>Giant virus diversity and host interactions through global metagenomics.</title>
        <authorList>
            <person name="Schulz F."/>
            <person name="Roux S."/>
            <person name="Paez-Espino D."/>
            <person name="Jungbluth S."/>
            <person name="Walsh D.A."/>
            <person name="Denef V.J."/>
            <person name="McMahon K.D."/>
            <person name="Konstantinidis K.T."/>
            <person name="Eloe-Fadrosh E.A."/>
            <person name="Kyrpides N.C."/>
            <person name="Woyke T."/>
        </authorList>
    </citation>
    <scope>NUCLEOTIDE SEQUENCE</scope>
    <source>
        <strain evidence="2">GVMAG-M-3300023179-73</strain>
    </source>
</reference>
<feature type="coiled-coil region" evidence="1">
    <location>
        <begin position="148"/>
        <end position="175"/>
    </location>
</feature>
<feature type="coiled-coil region" evidence="1">
    <location>
        <begin position="85"/>
        <end position="112"/>
    </location>
</feature>
<evidence type="ECO:0000256" key="1">
    <source>
        <dbReference type="SAM" id="Coils"/>
    </source>
</evidence>
<dbReference type="AlphaFoldDB" id="A0A6C0H7F7"/>
<accession>A0A6C0H7F7</accession>
<evidence type="ECO:0000313" key="2">
    <source>
        <dbReference type="EMBL" id="QHT76327.1"/>
    </source>
</evidence>
<organism evidence="2">
    <name type="scientific">viral metagenome</name>
    <dbReference type="NCBI Taxonomy" id="1070528"/>
    <lineage>
        <taxon>unclassified sequences</taxon>
        <taxon>metagenomes</taxon>
        <taxon>organismal metagenomes</taxon>
    </lineage>
</organism>
<proteinExistence type="predicted"/>
<feature type="coiled-coil region" evidence="1">
    <location>
        <begin position="239"/>
        <end position="299"/>
    </location>
</feature>